<evidence type="ECO:0000313" key="2">
    <source>
        <dbReference type="Proteomes" id="UP001301769"/>
    </source>
</evidence>
<accession>A0AAN6YKA0</accession>
<organism evidence="1 2">
    <name type="scientific">Rhypophila decipiens</name>
    <dbReference type="NCBI Taxonomy" id="261697"/>
    <lineage>
        <taxon>Eukaryota</taxon>
        <taxon>Fungi</taxon>
        <taxon>Dikarya</taxon>
        <taxon>Ascomycota</taxon>
        <taxon>Pezizomycotina</taxon>
        <taxon>Sordariomycetes</taxon>
        <taxon>Sordariomycetidae</taxon>
        <taxon>Sordariales</taxon>
        <taxon>Naviculisporaceae</taxon>
        <taxon>Rhypophila</taxon>
    </lineage>
</organism>
<reference evidence="1" key="2">
    <citation type="submission" date="2023-05" db="EMBL/GenBank/DDBJ databases">
        <authorList>
            <consortium name="Lawrence Berkeley National Laboratory"/>
            <person name="Steindorff A."/>
            <person name="Hensen N."/>
            <person name="Bonometti L."/>
            <person name="Westerberg I."/>
            <person name="Brannstrom I.O."/>
            <person name="Guillou S."/>
            <person name="Cros-Aarteil S."/>
            <person name="Calhoun S."/>
            <person name="Haridas S."/>
            <person name="Kuo A."/>
            <person name="Mondo S."/>
            <person name="Pangilinan J."/>
            <person name="Riley R."/>
            <person name="Labutti K."/>
            <person name="Andreopoulos B."/>
            <person name="Lipzen A."/>
            <person name="Chen C."/>
            <person name="Yanf M."/>
            <person name="Daum C."/>
            <person name="Ng V."/>
            <person name="Clum A."/>
            <person name="Ohm R."/>
            <person name="Martin F."/>
            <person name="Silar P."/>
            <person name="Natvig D."/>
            <person name="Lalanne C."/>
            <person name="Gautier V."/>
            <person name="Ament-Velasquez S.L."/>
            <person name="Kruys A."/>
            <person name="Hutchinson M.I."/>
            <person name="Powell A.J."/>
            <person name="Barry K."/>
            <person name="Miller A.N."/>
            <person name="Grigoriev I.V."/>
            <person name="Debuchy R."/>
            <person name="Gladieux P."/>
            <person name="Thoren M.H."/>
            <person name="Johannesson H."/>
        </authorList>
    </citation>
    <scope>NUCLEOTIDE SEQUENCE</scope>
    <source>
        <strain evidence="1">PSN293</strain>
    </source>
</reference>
<protein>
    <submittedName>
        <fullName evidence="1">Uncharacterized protein</fullName>
    </submittedName>
</protein>
<gene>
    <name evidence="1" type="ORF">QBC37DRAFT_448137</name>
</gene>
<dbReference type="EMBL" id="MU858057">
    <property type="protein sequence ID" value="KAK4217752.1"/>
    <property type="molecule type" value="Genomic_DNA"/>
</dbReference>
<dbReference type="Proteomes" id="UP001301769">
    <property type="component" value="Unassembled WGS sequence"/>
</dbReference>
<comment type="caution">
    <text evidence="1">The sequence shown here is derived from an EMBL/GenBank/DDBJ whole genome shotgun (WGS) entry which is preliminary data.</text>
</comment>
<reference evidence="1" key="1">
    <citation type="journal article" date="2023" name="Mol. Phylogenet. Evol.">
        <title>Genome-scale phylogeny and comparative genomics of the fungal order Sordariales.</title>
        <authorList>
            <person name="Hensen N."/>
            <person name="Bonometti L."/>
            <person name="Westerberg I."/>
            <person name="Brannstrom I.O."/>
            <person name="Guillou S."/>
            <person name="Cros-Aarteil S."/>
            <person name="Calhoun S."/>
            <person name="Haridas S."/>
            <person name="Kuo A."/>
            <person name="Mondo S."/>
            <person name="Pangilinan J."/>
            <person name="Riley R."/>
            <person name="LaButti K."/>
            <person name="Andreopoulos B."/>
            <person name="Lipzen A."/>
            <person name="Chen C."/>
            <person name="Yan M."/>
            <person name="Daum C."/>
            <person name="Ng V."/>
            <person name="Clum A."/>
            <person name="Steindorff A."/>
            <person name="Ohm R.A."/>
            <person name="Martin F."/>
            <person name="Silar P."/>
            <person name="Natvig D.O."/>
            <person name="Lalanne C."/>
            <person name="Gautier V."/>
            <person name="Ament-Velasquez S.L."/>
            <person name="Kruys A."/>
            <person name="Hutchinson M.I."/>
            <person name="Powell A.J."/>
            <person name="Barry K."/>
            <person name="Miller A.N."/>
            <person name="Grigoriev I.V."/>
            <person name="Debuchy R."/>
            <person name="Gladieux P."/>
            <person name="Hiltunen Thoren M."/>
            <person name="Johannesson H."/>
        </authorList>
    </citation>
    <scope>NUCLEOTIDE SEQUENCE</scope>
    <source>
        <strain evidence="1">PSN293</strain>
    </source>
</reference>
<sequence length="229" mass="24917">MGCPNIAYLQLFTFPLYSPNTALSISSALQSDKPNQAWNLVSDVDLRLSQDAPFDDFQTPSRSRSRTPAAPCLVCSSSSSTISSEIPPSGETIVTVNYDAKSENQAGANGALGSITTERAPTATRSTRYNESLELAVDAAGKMVVKKESKVENKHYENKASGFTNFFAEVNGTFDKFKGLDYEGCTFEGLKIAELQDFIFSGNETFAFKGFHFSDNQDLICSITYADPS</sequence>
<dbReference type="AlphaFoldDB" id="A0AAN6YKA0"/>
<proteinExistence type="predicted"/>
<name>A0AAN6YKA0_9PEZI</name>
<keyword evidence="2" id="KW-1185">Reference proteome</keyword>
<evidence type="ECO:0000313" key="1">
    <source>
        <dbReference type="EMBL" id="KAK4217752.1"/>
    </source>
</evidence>